<gene>
    <name evidence="2" type="ORF">J2Z32_000557</name>
</gene>
<dbReference type="Proteomes" id="UP001519272">
    <property type="component" value="Unassembled WGS sequence"/>
</dbReference>
<keyword evidence="3" id="KW-1185">Reference proteome</keyword>
<reference evidence="2 3" key="1">
    <citation type="submission" date="2021-03" db="EMBL/GenBank/DDBJ databases">
        <title>Genomic Encyclopedia of Type Strains, Phase IV (KMG-IV): sequencing the most valuable type-strain genomes for metagenomic binning, comparative biology and taxonomic classification.</title>
        <authorList>
            <person name="Goeker M."/>
        </authorList>
    </citation>
    <scope>NUCLEOTIDE SEQUENCE [LARGE SCALE GENOMIC DNA]</scope>
    <source>
        <strain evidence="2 3">DSM 14349</strain>
    </source>
</reference>
<keyword evidence="1" id="KW-0732">Signal</keyword>
<dbReference type="EMBL" id="JAGGKG010000002">
    <property type="protein sequence ID" value="MBP1903940.1"/>
    <property type="molecule type" value="Genomic_DNA"/>
</dbReference>
<evidence type="ECO:0000313" key="3">
    <source>
        <dbReference type="Proteomes" id="UP001519272"/>
    </source>
</evidence>
<name>A0ABS4FMX6_9BACL</name>
<evidence type="ECO:0000313" key="2">
    <source>
        <dbReference type="EMBL" id="MBP1903940.1"/>
    </source>
</evidence>
<proteinExistence type="predicted"/>
<evidence type="ECO:0000256" key="1">
    <source>
        <dbReference type="SAM" id="SignalP"/>
    </source>
</evidence>
<accession>A0ABS4FMX6</accession>
<protein>
    <recommendedName>
        <fullName evidence="4">Lipoprotein</fullName>
    </recommendedName>
</protein>
<dbReference type="RefSeq" id="WP_210087633.1">
    <property type="nucleotide sequence ID" value="NZ_JAGGKG010000002.1"/>
</dbReference>
<evidence type="ECO:0008006" key="4">
    <source>
        <dbReference type="Google" id="ProtNLM"/>
    </source>
</evidence>
<feature type="chain" id="PRO_5046110681" description="Lipoprotein" evidence="1">
    <location>
        <begin position="25"/>
        <end position="127"/>
    </location>
</feature>
<dbReference type="PROSITE" id="PS51257">
    <property type="entry name" value="PROKAR_LIPOPROTEIN"/>
    <property type="match status" value="1"/>
</dbReference>
<organism evidence="2 3">
    <name type="scientific">Paenibacillus turicensis</name>
    <dbReference type="NCBI Taxonomy" id="160487"/>
    <lineage>
        <taxon>Bacteria</taxon>
        <taxon>Bacillati</taxon>
        <taxon>Bacillota</taxon>
        <taxon>Bacilli</taxon>
        <taxon>Bacillales</taxon>
        <taxon>Paenibacillaceae</taxon>
        <taxon>Paenibacillus</taxon>
    </lineage>
</organism>
<feature type="signal peptide" evidence="1">
    <location>
        <begin position="1"/>
        <end position="24"/>
    </location>
</feature>
<comment type="caution">
    <text evidence="2">The sequence shown here is derived from an EMBL/GenBank/DDBJ whole genome shotgun (WGS) entry which is preliminary data.</text>
</comment>
<sequence>MKKVFVAFLAIPLFLMGCSMSAQNNVDKQDVAQSSLQSWAYSLVTWNGYVYKMTDEVVAEVGKQIGTIKNYSSNESSTIPNLFSNKYPKGTKLFKIKNEGTDTSIAVQDDQAFYKAVKVEGMKTAAQ</sequence>